<dbReference type="EMBL" id="JAVDTT010000005">
    <property type="protein sequence ID" value="MDR6843068.1"/>
    <property type="molecule type" value="Genomic_DNA"/>
</dbReference>
<feature type="domain" description="Glycosyltransferase subfamily 4-like N-terminal" evidence="2">
    <location>
        <begin position="14"/>
        <end position="177"/>
    </location>
</feature>
<dbReference type="InterPro" id="IPR028098">
    <property type="entry name" value="Glyco_trans_4-like_N"/>
</dbReference>
<keyword evidence="4" id="KW-1185">Reference proteome</keyword>
<keyword evidence="3" id="KW-0808">Transferase</keyword>
<dbReference type="RefSeq" id="WP_310095899.1">
    <property type="nucleotide sequence ID" value="NZ_JAVDTT010000005.1"/>
</dbReference>
<sequence length="377" mass="41511">MKVVHVVRQFHPSVGGMEEVVLNIARRHLAAGGEAEVVTLDRVFHDGTQRLPAHEQHQGVPVRRLSYTGSTRYPLCPQVLGALRGADVVHVHGIDFFYDYLALTGAVHGKPMIASTHGGFFHTAYASRLKRLWFNSVTRASARAYRRIVATSRNDGEMFAPVTAAGRLRVIENGVDIGKFAGMGSSVSGKTLVSFGRWSVNKGIPETLDLLRHLVAGDGDWRLILAGREFDLKRADLERGINSRGLQAHVEIVDAPSQEQLGGLLSRAQYFVSLSRHEGFGIAAIEAMSAGLVPILSDIPPYAKLQAESKLGLLVDAQAPEAAARAVRQLANVDEETFEARRRHALAYVTRYDWDAVVDRYRNEYRQALAESGRKTQ</sequence>
<reference evidence="3 4" key="1">
    <citation type="submission" date="2023-07" db="EMBL/GenBank/DDBJ databases">
        <title>Sorghum-associated microbial communities from plants grown in Nebraska, USA.</title>
        <authorList>
            <person name="Schachtman D."/>
        </authorList>
    </citation>
    <scope>NUCLEOTIDE SEQUENCE [LARGE SCALE GENOMIC DNA]</scope>
    <source>
        <strain evidence="3 4">BE107</strain>
    </source>
</reference>
<dbReference type="InterPro" id="IPR050194">
    <property type="entry name" value="Glycosyltransferase_grp1"/>
</dbReference>
<dbReference type="Pfam" id="PF13439">
    <property type="entry name" value="Glyco_transf_4"/>
    <property type="match status" value="1"/>
</dbReference>
<dbReference type="InterPro" id="IPR001296">
    <property type="entry name" value="Glyco_trans_1"/>
</dbReference>
<dbReference type="Proteomes" id="UP001254759">
    <property type="component" value="Unassembled WGS sequence"/>
</dbReference>
<evidence type="ECO:0000313" key="3">
    <source>
        <dbReference type="EMBL" id="MDR6843068.1"/>
    </source>
</evidence>
<evidence type="ECO:0000259" key="2">
    <source>
        <dbReference type="Pfam" id="PF13439"/>
    </source>
</evidence>
<protein>
    <submittedName>
        <fullName evidence="3">Alpha-1,3-mannosyltransferase</fullName>
        <ecNumber evidence="3">2.4.1.252</ecNumber>
    </submittedName>
</protein>
<keyword evidence="3" id="KW-0328">Glycosyltransferase</keyword>
<dbReference type="Pfam" id="PF00534">
    <property type="entry name" value="Glycos_transf_1"/>
    <property type="match status" value="1"/>
</dbReference>
<evidence type="ECO:0000313" key="4">
    <source>
        <dbReference type="Proteomes" id="UP001254759"/>
    </source>
</evidence>
<dbReference type="SUPFAM" id="SSF53756">
    <property type="entry name" value="UDP-Glycosyltransferase/glycogen phosphorylase"/>
    <property type="match status" value="1"/>
</dbReference>
<dbReference type="PANTHER" id="PTHR45947:SF3">
    <property type="entry name" value="SULFOQUINOVOSYL TRANSFERASE SQD2"/>
    <property type="match status" value="1"/>
</dbReference>
<organism evidence="3 4">
    <name type="scientific">Pseudoxanthomonas sacheonensis</name>
    <dbReference type="NCBI Taxonomy" id="443615"/>
    <lineage>
        <taxon>Bacteria</taxon>
        <taxon>Pseudomonadati</taxon>
        <taxon>Pseudomonadota</taxon>
        <taxon>Gammaproteobacteria</taxon>
        <taxon>Lysobacterales</taxon>
        <taxon>Lysobacteraceae</taxon>
        <taxon>Pseudoxanthomonas</taxon>
    </lineage>
</organism>
<name>A0ABU1RWA8_9GAMM</name>
<gene>
    <name evidence="3" type="ORF">J2W94_003375</name>
</gene>
<accession>A0ABU1RWA8</accession>
<comment type="caution">
    <text evidence="3">The sequence shown here is derived from an EMBL/GenBank/DDBJ whole genome shotgun (WGS) entry which is preliminary data.</text>
</comment>
<dbReference type="CDD" id="cd03801">
    <property type="entry name" value="GT4_PimA-like"/>
    <property type="match status" value="1"/>
</dbReference>
<dbReference type="Gene3D" id="3.40.50.2000">
    <property type="entry name" value="Glycogen Phosphorylase B"/>
    <property type="match status" value="2"/>
</dbReference>
<proteinExistence type="predicted"/>
<feature type="domain" description="Glycosyl transferase family 1" evidence="1">
    <location>
        <begin position="189"/>
        <end position="334"/>
    </location>
</feature>
<dbReference type="PANTHER" id="PTHR45947">
    <property type="entry name" value="SULFOQUINOVOSYL TRANSFERASE SQD2"/>
    <property type="match status" value="1"/>
</dbReference>
<evidence type="ECO:0000259" key="1">
    <source>
        <dbReference type="Pfam" id="PF00534"/>
    </source>
</evidence>
<dbReference type="GO" id="GO:0016757">
    <property type="term" value="F:glycosyltransferase activity"/>
    <property type="evidence" value="ECO:0007669"/>
    <property type="project" value="UniProtKB-KW"/>
</dbReference>
<dbReference type="EC" id="2.4.1.252" evidence="3"/>